<proteinExistence type="predicted"/>
<accession>Q20YD9</accession>
<sequence length="102" mass="11493">MMKLSPETRLEQRCNAKAMGTVNREHKNFKTDEFVAYAFADTIIQGELVKAPGGAIRNGNAWYHLAYTCLTADQGLAVKSFSYQLGDVIPRSDWDKHFLVPK</sequence>
<dbReference type="InterPro" id="IPR009273">
    <property type="entry name" value="DUF930"/>
</dbReference>
<dbReference type="STRING" id="316056.RPC_4324"/>
<dbReference type="EMBL" id="CP000301">
    <property type="protein sequence ID" value="ABD89847.1"/>
    <property type="molecule type" value="Genomic_DNA"/>
</dbReference>
<protein>
    <recommendedName>
        <fullName evidence="2">DUF930 domain-containing protein</fullName>
    </recommendedName>
</protein>
<dbReference type="eggNOG" id="ENOG503302G">
    <property type="taxonomic scope" value="Bacteria"/>
</dbReference>
<reference evidence="1" key="1">
    <citation type="submission" date="2006-03" db="EMBL/GenBank/DDBJ databases">
        <title>Complete sequence of Rhodopseudomonas palustris BisB18.</title>
        <authorList>
            <consortium name="US DOE Joint Genome Institute"/>
            <person name="Copeland A."/>
            <person name="Lucas S."/>
            <person name="Lapidus A."/>
            <person name="Barry K."/>
            <person name="Detter J.C."/>
            <person name="Glavina del Rio T."/>
            <person name="Hammon N."/>
            <person name="Israni S."/>
            <person name="Dalin E."/>
            <person name="Tice H."/>
            <person name="Pitluck S."/>
            <person name="Chain P."/>
            <person name="Malfatti S."/>
            <person name="Shin M."/>
            <person name="Vergez L."/>
            <person name="Schmutz J."/>
            <person name="Larimer F."/>
            <person name="Land M."/>
            <person name="Hauser L."/>
            <person name="Pelletier D.A."/>
            <person name="Kyrpides N."/>
            <person name="Anderson I."/>
            <person name="Oda Y."/>
            <person name="Harwood C.S."/>
            <person name="Richardson P."/>
        </authorList>
    </citation>
    <scope>NUCLEOTIDE SEQUENCE [LARGE SCALE GENOMIC DNA]</scope>
    <source>
        <strain evidence="1">BisB18</strain>
    </source>
</reference>
<evidence type="ECO:0008006" key="2">
    <source>
        <dbReference type="Google" id="ProtNLM"/>
    </source>
</evidence>
<name>Q20YD9_RHOPB</name>
<dbReference type="Pfam" id="PF06059">
    <property type="entry name" value="DUF930"/>
    <property type="match status" value="1"/>
</dbReference>
<dbReference type="KEGG" id="rpc:RPC_4324"/>
<dbReference type="HOGENOM" id="CLU_141560_0_0_5"/>
<dbReference type="AlphaFoldDB" id="Q20YD9"/>
<gene>
    <name evidence="1" type="ordered locus">RPC_4324</name>
</gene>
<evidence type="ECO:0000313" key="1">
    <source>
        <dbReference type="EMBL" id="ABD89847.1"/>
    </source>
</evidence>
<organism evidence="1">
    <name type="scientific">Rhodopseudomonas palustris (strain BisB18)</name>
    <dbReference type="NCBI Taxonomy" id="316056"/>
    <lineage>
        <taxon>Bacteria</taxon>
        <taxon>Pseudomonadati</taxon>
        <taxon>Pseudomonadota</taxon>
        <taxon>Alphaproteobacteria</taxon>
        <taxon>Hyphomicrobiales</taxon>
        <taxon>Nitrobacteraceae</taxon>
        <taxon>Rhodopseudomonas</taxon>
    </lineage>
</organism>
<dbReference type="RefSeq" id="WP_011474728.1">
    <property type="nucleotide sequence ID" value="NC_007925.1"/>
</dbReference>